<protein>
    <submittedName>
        <fullName evidence="2">Uncharacterized protein</fullName>
    </submittedName>
</protein>
<accession>A0A2P5CKK1</accession>
<evidence type="ECO:0000256" key="1">
    <source>
        <dbReference type="SAM" id="MobiDB-lite"/>
    </source>
</evidence>
<dbReference type="EMBL" id="JXTB01000120">
    <property type="protein sequence ID" value="PON61556.1"/>
    <property type="molecule type" value="Genomic_DNA"/>
</dbReference>
<evidence type="ECO:0000313" key="2">
    <source>
        <dbReference type="EMBL" id="PON61556.1"/>
    </source>
</evidence>
<gene>
    <name evidence="2" type="ORF">PanWU01x14_144720</name>
</gene>
<dbReference type="OrthoDB" id="10453249at2759"/>
<feature type="compositionally biased region" description="Basic and acidic residues" evidence="1">
    <location>
        <begin position="24"/>
        <end position="37"/>
    </location>
</feature>
<sequence>TPHASESQGRLGYGGSNLKSSSSHPDHGRNNKERGKVTGEAYAFTGADDTQDCTS</sequence>
<name>A0A2P5CKK1_PARAD</name>
<reference evidence="3" key="1">
    <citation type="submission" date="2016-06" db="EMBL/GenBank/DDBJ databases">
        <title>Parallel loss of symbiosis genes in relatives of nitrogen-fixing non-legume Parasponia.</title>
        <authorList>
            <person name="Van Velzen R."/>
            <person name="Holmer R."/>
            <person name="Bu F."/>
            <person name="Rutten L."/>
            <person name="Van Zeijl A."/>
            <person name="Liu W."/>
            <person name="Santuari L."/>
            <person name="Cao Q."/>
            <person name="Sharma T."/>
            <person name="Shen D."/>
            <person name="Roswanjaya Y."/>
            <person name="Wardhani T."/>
            <person name="Kalhor M.S."/>
            <person name="Jansen J."/>
            <person name="Van den Hoogen J."/>
            <person name="Gungor B."/>
            <person name="Hartog M."/>
            <person name="Hontelez J."/>
            <person name="Verver J."/>
            <person name="Yang W.-C."/>
            <person name="Schijlen E."/>
            <person name="Repin R."/>
            <person name="Schilthuizen M."/>
            <person name="Schranz E."/>
            <person name="Heidstra R."/>
            <person name="Miyata K."/>
            <person name="Fedorova E."/>
            <person name="Kohlen W."/>
            <person name="Bisseling T."/>
            <person name="Smit S."/>
            <person name="Geurts R."/>
        </authorList>
    </citation>
    <scope>NUCLEOTIDE SEQUENCE [LARGE SCALE GENOMIC DNA]</scope>
    <source>
        <strain evidence="3">cv. WU1-14</strain>
    </source>
</reference>
<comment type="caution">
    <text evidence="2">The sequence shown here is derived from an EMBL/GenBank/DDBJ whole genome shotgun (WGS) entry which is preliminary data.</text>
</comment>
<dbReference type="Proteomes" id="UP000237105">
    <property type="component" value="Unassembled WGS sequence"/>
</dbReference>
<dbReference type="AlphaFoldDB" id="A0A2P5CKK1"/>
<keyword evidence="3" id="KW-1185">Reference proteome</keyword>
<feature type="region of interest" description="Disordered" evidence="1">
    <location>
        <begin position="1"/>
        <end position="55"/>
    </location>
</feature>
<organism evidence="2 3">
    <name type="scientific">Parasponia andersonii</name>
    <name type="common">Sponia andersonii</name>
    <dbReference type="NCBI Taxonomy" id="3476"/>
    <lineage>
        <taxon>Eukaryota</taxon>
        <taxon>Viridiplantae</taxon>
        <taxon>Streptophyta</taxon>
        <taxon>Embryophyta</taxon>
        <taxon>Tracheophyta</taxon>
        <taxon>Spermatophyta</taxon>
        <taxon>Magnoliopsida</taxon>
        <taxon>eudicotyledons</taxon>
        <taxon>Gunneridae</taxon>
        <taxon>Pentapetalae</taxon>
        <taxon>rosids</taxon>
        <taxon>fabids</taxon>
        <taxon>Rosales</taxon>
        <taxon>Cannabaceae</taxon>
        <taxon>Parasponia</taxon>
    </lineage>
</organism>
<evidence type="ECO:0000313" key="3">
    <source>
        <dbReference type="Proteomes" id="UP000237105"/>
    </source>
</evidence>
<feature type="non-terminal residue" evidence="2">
    <location>
        <position position="1"/>
    </location>
</feature>
<proteinExistence type="predicted"/>